<dbReference type="InterPro" id="IPR036259">
    <property type="entry name" value="MFS_trans_sf"/>
</dbReference>
<evidence type="ECO:0000256" key="2">
    <source>
        <dbReference type="ARBA" id="ARBA00005982"/>
    </source>
</evidence>
<feature type="transmembrane region" description="Helical" evidence="11">
    <location>
        <begin position="375"/>
        <end position="396"/>
    </location>
</feature>
<feature type="transmembrane region" description="Helical" evidence="11">
    <location>
        <begin position="408"/>
        <end position="428"/>
    </location>
</feature>
<feature type="transmembrane region" description="Helical" evidence="11">
    <location>
        <begin position="155"/>
        <end position="172"/>
    </location>
</feature>
<dbReference type="AlphaFoldDB" id="A0A4U8V3D0"/>
<feature type="compositionally biased region" description="Polar residues" evidence="10">
    <location>
        <begin position="1"/>
        <end position="14"/>
    </location>
</feature>
<keyword evidence="5" id="KW-0571">Peptide transport</keyword>
<evidence type="ECO:0000256" key="7">
    <source>
        <dbReference type="ARBA" id="ARBA00022989"/>
    </source>
</evidence>
<evidence type="ECO:0000256" key="11">
    <source>
        <dbReference type="SAM" id="Phobius"/>
    </source>
</evidence>
<dbReference type="Gene3D" id="1.20.1250.20">
    <property type="entry name" value="MFS general substrate transporter like domains"/>
    <property type="match status" value="2"/>
</dbReference>
<sequence length="847" mass="93962">MNDKLSQNGSTKKGSFSDDGIMANFEGGKPIDRSEDNDPQPTTGKEILKKWPKATFAIVGNEFCERFSYYGMRAVLTLYLINILNYSDDDSTVLFHAFTVVSYTAPLAGSILADGYIGKFWTIFFVSIFYACGNVILAVASTFGKEASVHPWMDFLGLFIIGLGTGGIKPCVSSFGADQFPAHYVVMISYFFSVFYFCINFGSTISMLLTPIMRTTPCLGHDSCYPLAFGIPAGLMIISTIVFVLGSPFYLRLPPKDNVIKRVFCAICKAIYNFFRNWGIKREHWMDHYLDGHSCENDGKCRALAVKGKRIGEKCQKKKFADDVKSLVRVAVMMSPMPMFWALYDQQSSRWVIQSVEMDSEIWPGFHMLPDQMQVFNAVLILIFIPIFQGIIYPLIEKCGIRVTALRKMVVGGFLAALAFGVTGLVQLRVNQTLPDVPAQNEAYVTIINTFPLCNVNVTTSGINHYVAANSSLIDDKVKNKLHLYRFKVGGGKEMSFDFVYSGQGCPQTLTETVNFYFKGGSTDFVGTGPQGYFTSTSSTVKPKGGLGESSVSLNLLLPCSSINLTTVWWDKGCNETESPNSIAYTSRIAACEYNEKNPECDPRNKGYFVWKEKNGKGDSAVHAMAVTSGTGQSNLTASKYDPANVKPGVYQMFYVHYLKADTDRTPEKSDLLVSQIEGVFLEITGQGGVYTLTLSHLANSNFYTHFQQAHSGAEEPREHPVAGSSVHYHHGGEILFSLTGLEFSYDQAAPSLKSVVSALFLLTTAFGDLIVIIIDKAVKIENLATIMFVFAAAMVVVISVFVLMSIFYYDYVDYSTKQSDEDDEDKRLEGHENFSFETQEDEVSRL</sequence>
<keyword evidence="7 11" id="KW-1133">Transmembrane helix</keyword>
<gene>
    <name evidence="12" type="ORF">L596_005370</name>
</gene>
<keyword evidence="3" id="KW-0813">Transport</keyword>
<comment type="similarity">
    <text evidence="2">Belongs to the major facilitator superfamily. Proton-dependent oligopeptide transporter (POT/PTR) (TC 2.A.17) family.</text>
</comment>
<organism evidence="12 13">
    <name type="scientific">Steinernema carpocapsae</name>
    <name type="common">Entomopathogenic nematode</name>
    <dbReference type="NCBI Taxonomy" id="34508"/>
    <lineage>
        <taxon>Eukaryota</taxon>
        <taxon>Metazoa</taxon>
        <taxon>Ecdysozoa</taxon>
        <taxon>Nematoda</taxon>
        <taxon>Chromadorea</taxon>
        <taxon>Rhabditida</taxon>
        <taxon>Tylenchina</taxon>
        <taxon>Panagrolaimomorpha</taxon>
        <taxon>Strongyloidoidea</taxon>
        <taxon>Steinernematidae</taxon>
        <taxon>Steinernema</taxon>
    </lineage>
</organism>
<feature type="region of interest" description="Disordered" evidence="10">
    <location>
        <begin position="821"/>
        <end position="847"/>
    </location>
</feature>
<dbReference type="InterPro" id="IPR018456">
    <property type="entry name" value="PTR2_symporter_CS"/>
</dbReference>
<feature type="region of interest" description="Disordered" evidence="10">
    <location>
        <begin position="1"/>
        <end position="45"/>
    </location>
</feature>
<evidence type="ECO:0000256" key="6">
    <source>
        <dbReference type="ARBA" id="ARBA00022927"/>
    </source>
</evidence>
<evidence type="ECO:0000256" key="1">
    <source>
        <dbReference type="ARBA" id="ARBA00004141"/>
    </source>
</evidence>
<evidence type="ECO:0000256" key="10">
    <source>
        <dbReference type="SAM" id="MobiDB-lite"/>
    </source>
</evidence>
<protein>
    <recommendedName>
        <fullName evidence="9">Oligopeptide transporter 1</fullName>
    </recommendedName>
</protein>
<feature type="transmembrane region" description="Helical" evidence="11">
    <location>
        <begin position="120"/>
        <end position="143"/>
    </location>
</feature>
<dbReference type="OrthoDB" id="205993at2759"/>
<reference evidence="12 13" key="1">
    <citation type="journal article" date="2015" name="Genome Biol.">
        <title>Comparative genomics of Steinernema reveals deeply conserved gene regulatory networks.</title>
        <authorList>
            <person name="Dillman A.R."/>
            <person name="Macchietto M."/>
            <person name="Porter C.F."/>
            <person name="Rogers A."/>
            <person name="Williams B."/>
            <person name="Antoshechkin I."/>
            <person name="Lee M.M."/>
            <person name="Goodwin Z."/>
            <person name="Lu X."/>
            <person name="Lewis E.E."/>
            <person name="Goodrich-Blair H."/>
            <person name="Stock S.P."/>
            <person name="Adams B.J."/>
            <person name="Sternberg P.W."/>
            <person name="Mortazavi A."/>
        </authorList>
    </citation>
    <scope>NUCLEOTIDE SEQUENCE [LARGE SCALE GENOMIC DNA]</scope>
    <source>
        <strain evidence="12 13">ALL</strain>
    </source>
</reference>
<dbReference type="PANTHER" id="PTHR11654">
    <property type="entry name" value="OLIGOPEPTIDE TRANSPORTER-RELATED"/>
    <property type="match status" value="1"/>
</dbReference>
<evidence type="ECO:0000256" key="3">
    <source>
        <dbReference type="ARBA" id="ARBA00022448"/>
    </source>
</evidence>
<keyword evidence="8 11" id="KW-0472">Membrane</keyword>
<dbReference type="Proteomes" id="UP000298663">
    <property type="component" value="Unassembled WGS sequence"/>
</dbReference>
<feature type="transmembrane region" description="Helical" evidence="11">
    <location>
        <begin position="756"/>
        <end position="775"/>
    </location>
</feature>
<keyword evidence="6" id="KW-0653">Protein transport</keyword>
<keyword evidence="4 11" id="KW-0812">Transmembrane</keyword>
<comment type="caution">
    <text evidence="12">The sequence shown here is derived from an EMBL/GenBank/DDBJ whole genome shotgun (WGS) entry which is preliminary data.</text>
</comment>
<dbReference type="PROSITE" id="PS01022">
    <property type="entry name" value="PTR2_1"/>
    <property type="match status" value="1"/>
</dbReference>
<dbReference type="InterPro" id="IPR000109">
    <property type="entry name" value="POT_fam"/>
</dbReference>
<evidence type="ECO:0000256" key="5">
    <source>
        <dbReference type="ARBA" id="ARBA00022856"/>
    </source>
</evidence>
<accession>A0A4U8V3D0</accession>
<feature type="transmembrane region" description="Helical" evidence="11">
    <location>
        <begin position="184"/>
        <end position="209"/>
    </location>
</feature>
<feature type="compositionally biased region" description="Basic and acidic residues" evidence="10">
    <location>
        <begin position="826"/>
        <end position="835"/>
    </location>
</feature>
<dbReference type="GO" id="GO:0006857">
    <property type="term" value="P:oligopeptide transport"/>
    <property type="evidence" value="ECO:0007669"/>
    <property type="project" value="InterPro"/>
</dbReference>
<evidence type="ECO:0000256" key="9">
    <source>
        <dbReference type="ARBA" id="ARBA00078114"/>
    </source>
</evidence>
<evidence type="ECO:0000313" key="13">
    <source>
        <dbReference type="Proteomes" id="UP000298663"/>
    </source>
</evidence>
<name>A0A4U8V3D0_STECR</name>
<feature type="transmembrane region" description="Helical" evidence="11">
    <location>
        <begin position="93"/>
        <end position="113"/>
    </location>
</feature>
<dbReference type="GO" id="GO:0022857">
    <property type="term" value="F:transmembrane transporter activity"/>
    <property type="evidence" value="ECO:0007669"/>
    <property type="project" value="InterPro"/>
</dbReference>
<proteinExistence type="inferred from homology"/>
<comment type="subcellular location">
    <subcellularLocation>
        <location evidence="1">Membrane</location>
        <topology evidence="1">Multi-pass membrane protein</topology>
    </subcellularLocation>
</comment>
<dbReference type="SUPFAM" id="SSF103473">
    <property type="entry name" value="MFS general substrate transporter"/>
    <property type="match status" value="1"/>
</dbReference>
<dbReference type="GO" id="GO:0015031">
    <property type="term" value="P:protein transport"/>
    <property type="evidence" value="ECO:0007669"/>
    <property type="project" value="UniProtKB-KW"/>
</dbReference>
<feature type="transmembrane region" description="Helical" evidence="11">
    <location>
        <begin position="70"/>
        <end position="87"/>
    </location>
</feature>
<dbReference type="CDD" id="cd17347">
    <property type="entry name" value="MFS_SLC15A1_2_like"/>
    <property type="match status" value="1"/>
</dbReference>
<feature type="transmembrane region" description="Helical" evidence="11">
    <location>
        <begin position="229"/>
        <end position="251"/>
    </location>
</feature>
<reference evidence="12 13" key="2">
    <citation type="journal article" date="2019" name="G3 (Bethesda)">
        <title>Hybrid Assembly of the Genome of the Entomopathogenic Nematode Steinernema carpocapsae Identifies the X-Chromosome.</title>
        <authorList>
            <person name="Serra L."/>
            <person name="Macchietto M."/>
            <person name="Macias-Munoz A."/>
            <person name="McGill C.J."/>
            <person name="Rodriguez I.M."/>
            <person name="Rodriguez B."/>
            <person name="Murad R."/>
            <person name="Mortazavi A."/>
        </authorList>
    </citation>
    <scope>NUCLEOTIDE SEQUENCE [LARGE SCALE GENOMIC DNA]</scope>
    <source>
        <strain evidence="12 13">ALL</strain>
    </source>
</reference>
<dbReference type="Pfam" id="PF00854">
    <property type="entry name" value="PTR2"/>
    <property type="match status" value="1"/>
</dbReference>
<feature type="transmembrane region" description="Helical" evidence="11">
    <location>
        <begin position="326"/>
        <end position="344"/>
    </location>
</feature>
<evidence type="ECO:0000313" key="12">
    <source>
        <dbReference type="EMBL" id="TMS38708.1"/>
    </source>
</evidence>
<keyword evidence="13" id="KW-1185">Reference proteome</keyword>
<evidence type="ECO:0000256" key="4">
    <source>
        <dbReference type="ARBA" id="ARBA00022692"/>
    </source>
</evidence>
<dbReference type="GO" id="GO:0016020">
    <property type="term" value="C:membrane"/>
    <property type="evidence" value="ECO:0007669"/>
    <property type="project" value="UniProtKB-SubCell"/>
</dbReference>
<feature type="transmembrane region" description="Helical" evidence="11">
    <location>
        <begin position="787"/>
        <end position="810"/>
    </location>
</feature>
<evidence type="ECO:0000256" key="8">
    <source>
        <dbReference type="ARBA" id="ARBA00023136"/>
    </source>
</evidence>
<dbReference type="FunFam" id="1.20.1250.20:FF:000049">
    <property type="entry name" value="Solute carrier family 15 member 2"/>
    <property type="match status" value="1"/>
</dbReference>
<dbReference type="EMBL" id="AZBU02000001">
    <property type="protein sequence ID" value="TMS38708.1"/>
    <property type="molecule type" value="Genomic_DNA"/>
</dbReference>